<gene>
    <name evidence="1" type="ORF">VSH64_35785</name>
</gene>
<dbReference type="RefSeq" id="WP_326567169.1">
    <property type="nucleotide sequence ID" value="NZ_CP142149.1"/>
</dbReference>
<dbReference type="PANTHER" id="PTHR47791:SF3">
    <property type="entry name" value="MEIOTICALLY UP-REGULATED GENE 191 PROTEIN"/>
    <property type="match status" value="1"/>
</dbReference>
<protein>
    <submittedName>
        <fullName evidence="1">Glycoside hydrolase family 76 protein</fullName>
    </submittedName>
</protein>
<dbReference type="EMBL" id="CP142149">
    <property type="protein sequence ID" value="WSE28166.1"/>
    <property type="molecule type" value="Genomic_DNA"/>
</dbReference>
<reference evidence="1 2" key="1">
    <citation type="journal article" date="2015" name="Int. J. Syst. Evol. Microbiol.">
        <title>Amycolatopsis rhabdoformis sp. nov., an actinomycete isolated from a tropical forest soil.</title>
        <authorList>
            <person name="Souza W.R."/>
            <person name="Silva R.E."/>
            <person name="Goodfellow M."/>
            <person name="Busarakam K."/>
            <person name="Figueiro F.S."/>
            <person name="Ferreira D."/>
            <person name="Rodrigues-Filho E."/>
            <person name="Moraes L.A.B."/>
            <person name="Zucchi T.D."/>
        </authorList>
    </citation>
    <scope>NUCLEOTIDE SEQUENCE [LARGE SCALE GENOMIC DNA]</scope>
    <source>
        <strain evidence="1 2">NCIMB 14900</strain>
    </source>
</reference>
<dbReference type="InterPro" id="IPR005198">
    <property type="entry name" value="Glyco_hydro_76"/>
</dbReference>
<dbReference type="InterPro" id="IPR053169">
    <property type="entry name" value="MUG_Protein"/>
</dbReference>
<dbReference type="InterPro" id="IPR008928">
    <property type="entry name" value="6-hairpin_glycosidase_sf"/>
</dbReference>
<evidence type="ECO:0000313" key="1">
    <source>
        <dbReference type="EMBL" id="WSE28166.1"/>
    </source>
</evidence>
<dbReference type="PANTHER" id="PTHR47791">
    <property type="entry name" value="MEIOTICALLY UP-REGULATED GENE 191 PROTEIN"/>
    <property type="match status" value="1"/>
</dbReference>
<dbReference type="Gene3D" id="1.50.10.20">
    <property type="match status" value="1"/>
</dbReference>
<evidence type="ECO:0000313" key="2">
    <source>
        <dbReference type="Proteomes" id="UP001330812"/>
    </source>
</evidence>
<dbReference type="Proteomes" id="UP001330812">
    <property type="component" value="Chromosome"/>
</dbReference>
<dbReference type="SUPFAM" id="SSF48208">
    <property type="entry name" value="Six-hairpin glycosidases"/>
    <property type="match status" value="1"/>
</dbReference>
<proteinExistence type="predicted"/>
<organism evidence="1 2">
    <name type="scientific">Amycolatopsis rhabdoformis</name>
    <dbReference type="NCBI Taxonomy" id="1448059"/>
    <lineage>
        <taxon>Bacteria</taxon>
        <taxon>Bacillati</taxon>
        <taxon>Actinomycetota</taxon>
        <taxon>Actinomycetes</taxon>
        <taxon>Pseudonocardiales</taxon>
        <taxon>Pseudonocardiaceae</taxon>
        <taxon>Amycolatopsis</taxon>
    </lineage>
</organism>
<dbReference type="Pfam" id="PF03663">
    <property type="entry name" value="Glyco_hydro_76"/>
    <property type="match status" value="1"/>
</dbReference>
<accession>A0ABZ1I318</accession>
<sequence>MSVDRAGRAAAAERAVRGRHLRRVWGVPGTVLGRSGWPPTVGQRLHWHWNYWWQAHLLDSLVDAQLRDPQPERAKVIDRFVRSVHLRNFGKWTNDYYDDIAWLGLALQRVRALDLSDVDAAITAIDIQLHAGWTPDAGGGIWWRRGDTFKNAPANGPAAIFHAREGDSVRARDMTTWLTTTLVDPATDLVWDGLRVDTGELVKNIFTYCQGVYLGACLEQSDVDAASRTIRAVATHLAPAGPLRGQNGGDGGLFAAILARYLALAARHLPTPEATTARTLVLTTADACWSGATPTSAGPLFSAEWAKPAPASPPPPGAPERDLSVQIGAWMLLEAAATLT</sequence>
<name>A0ABZ1I318_9PSEU</name>
<keyword evidence="1" id="KW-0378">Hydrolase</keyword>
<keyword evidence="2" id="KW-1185">Reference proteome</keyword>
<dbReference type="GO" id="GO:0016787">
    <property type="term" value="F:hydrolase activity"/>
    <property type="evidence" value="ECO:0007669"/>
    <property type="project" value="UniProtKB-KW"/>
</dbReference>